<organism evidence="2 3">
    <name type="scientific">Lolium multiflorum</name>
    <name type="common">Italian ryegrass</name>
    <name type="synonym">Lolium perenne subsp. multiflorum</name>
    <dbReference type="NCBI Taxonomy" id="4521"/>
    <lineage>
        <taxon>Eukaryota</taxon>
        <taxon>Viridiplantae</taxon>
        <taxon>Streptophyta</taxon>
        <taxon>Embryophyta</taxon>
        <taxon>Tracheophyta</taxon>
        <taxon>Spermatophyta</taxon>
        <taxon>Magnoliopsida</taxon>
        <taxon>Liliopsida</taxon>
        <taxon>Poales</taxon>
        <taxon>Poaceae</taxon>
        <taxon>BOP clade</taxon>
        <taxon>Pooideae</taxon>
        <taxon>Poodae</taxon>
        <taxon>Poeae</taxon>
        <taxon>Poeae Chloroplast Group 2 (Poeae type)</taxon>
        <taxon>Loliodinae</taxon>
        <taxon>Loliinae</taxon>
        <taxon>Lolium</taxon>
    </lineage>
</organism>
<evidence type="ECO:0000313" key="3">
    <source>
        <dbReference type="Proteomes" id="UP001231189"/>
    </source>
</evidence>
<comment type="caution">
    <text evidence="2">The sequence shown here is derived from an EMBL/GenBank/DDBJ whole genome shotgun (WGS) entry which is preliminary data.</text>
</comment>
<reference evidence="2" key="1">
    <citation type="submission" date="2023-07" db="EMBL/GenBank/DDBJ databases">
        <title>A chromosome-level genome assembly of Lolium multiflorum.</title>
        <authorList>
            <person name="Chen Y."/>
            <person name="Copetti D."/>
            <person name="Kolliker R."/>
            <person name="Studer B."/>
        </authorList>
    </citation>
    <scope>NUCLEOTIDE SEQUENCE</scope>
    <source>
        <strain evidence="2">02402/16</strain>
        <tissue evidence="2">Leaf</tissue>
    </source>
</reference>
<feature type="domain" description="NADP-dependent oxidoreductase" evidence="1">
    <location>
        <begin position="20"/>
        <end position="86"/>
    </location>
</feature>
<dbReference type="SUPFAM" id="SSF51430">
    <property type="entry name" value="NAD(P)-linked oxidoreductase"/>
    <property type="match status" value="1"/>
</dbReference>
<dbReference type="Gene3D" id="3.20.20.100">
    <property type="entry name" value="NADP-dependent oxidoreductase domain"/>
    <property type="match status" value="1"/>
</dbReference>
<dbReference type="InterPro" id="IPR023210">
    <property type="entry name" value="NADP_OxRdtase_dom"/>
</dbReference>
<proteinExistence type="predicted"/>
<dbReference type="InterPro" id="IPR020471">
    <property type="entry name" value="AKR"/>
</dbReference>
<keyword evidence="3" id="KW-1185">Reference proteome</keyword>
<gene>
    <name evidence="2" type="ORF">QYE76_069583</name>
</gene>
<dbReference type="GO" id="GO:0016491">
    <property type="term" value="F:oxidoreductase activity"/>
    <property type="evidence" value="ECO:0007669"/>
    <property type="project" value="InterPro"/>
</dbReference>
<dbReference type="InterPro" id="IPR036812">
    <property type="entry name" value="NAD(P)_OxRdtase_dom_sf"/>
</dbReference>
<evidence type="ECO:0000313" key="2">
    <source>
        <dbReference type="EMBL" id="KAK1651778.1"/>
    </source>
</evidence>
<dbReference type="EMBL" id="JAUUTY010000004">
    <property type="protein sequence ID" value="KAK1651778.1"/>
    <property type="molecule type" value="Genomic_DNA"/>
</dbReference>
<dbReference type="Pfam" id="PF00248">
    <property type="entry name" value="Aldo_ket_red"/>
    <property type="match status" value="1"/>
</dbReference>
<sequence>MVATAVLSLSSGHQMPAVGLGVWRMASPAVRGLIHSALRAGYSHFDHAADYQNEAEVGDALAKAFETGLAKREDLFITTKVHIWTVIVQIRKNCCFLRLEMTSQLPLWART</sequence>
<evidence type="ECO:0000259" key="1">
    <source>
        <dbReference type="Pfam" id="PF00248"/>
    </source>
</evidence>
<name>A0AAD8SI95_LOLMU</name>
<dbReference type="Proteomes" id="UP001231189">
    <property type="component" value="Unassembled WGS sequence"/>
</dbReference>
<dbReference type="PANTHER" id="PTHR11732">
    <property type="entry name" value="ALDO/KETO REDUCTASE"/>
    <property type="match status" value="1"/>
</dbReference>
<accession>A0AAD8SI95</accession>
<protein>
    <recommendedName>
        <fullName evidence="1">NADP-dependent oxidoreductase domain-containing protein</fullName>
    </recommendedName>
</protein>
<dbReference type="AlphaFoldDB" id="A0AAD8SI95"/>